<dbReference type="PROSITE" id="PS50043">
    <property type="entry name" value="HTH_LUXR_2"/>
    <property type="match status" value="1"/>
</dbReference>
<name>A0ABQ3KD10_9PSEU</name>
<dbReference type="InterPro" id="IPR036390">
    <property type="entry name" value="WH_DNA-bd_sf"/>
</dbReference>
<dbReference type="PANTHER" id="PTHR34293:SF1">
    <property type="entry name" value="HTH-TYPE TRANSCRIPTIONAL REGULATOR TRMBL2"/>
    <property type="match status" value="1"/>
</dbReference>
<accession>A0ABQ3KD10</accession>
<organism evidence="2 3">
    <name type="scientific">Amycolatopsis bullii</name>
    <dbReference type="NCBI Taxonomy" id="941987"/>
    <lineage>
        <taxon>Bacteria</taxon>
        <taxon>Bacillati</taxon>
        <taxon>Actinomycetota</taxon>
        <taxon>Actinomycetes</taxon>
        <taxon>Pseudonocardiales</taxon>
        <taxon>Pseudonocardiaceae</taxon>
        <taxon>Amycolatopsis</taxon>
    </lineage>
</organism>
<dbReference type="SUPFAM" id="SSF46785">
    <property type="entry name" value="Winged helix' DNA-binding domain"/>
    <property type="match status" value="1"/>
</dbReference>
<evidence type="ECO:0000259" key="1">
    <source>
        <dbReference type="PROSITE" id="PS50043"/>
    </source>
</evidence>
<dbReference type="SUPFAM" id="SSF46894">
    <property type="entry name" value="C-terminal effector domain of the bipartite response regulators"/>
    <property type="match status" value="1"/>
</dbReference>
<dbReference type="EMBL" id="BNAW01000013">
    <property type="protein sequence ID" value="GHG14327.1"/>
    <property type="molecule type" value="Genomic_DNA"/>
</dbReference>
<proteinExistence type="predicted"/>
<evidence type="ECO:0000313" key="3">
    <source>
        <dbReference type="Proteomes" id="UP000649955"/>
    </source>
</evidence>
<reference evidence="3" key="1">
    <citation type="journal article" date="2019" name="Int. J. Syst. Evol. Microbiol.">
        <title>The Global Catalogue of Microorganisms (GCM) 10K type strain sequencing project: providing services to taxonomists for standard genome sequencing and annotation.</title>
        <authorList>
            <consortium name="The Broad Institute Genomics Platform"/>
            <consortium name="The Broad Institute Genome Sequencing Center for Infectious Disease"/>
            <person name="Wu L."/>
            <person name="Ma J."/>
        </authorList>
    </citation>
    <scope>NUCLEOTIDE SEQUENCE [LARGE SCALE GENOMIC DNA]</scope>
    <source>
        <strain evidence="3">CGMCC 4.7680</strain>
    </source>
</reference>
<keyword evidence="3" id="KW-1185">Reference proteome</keyword>
<evidence type="ECO:0000313" key="2">
    <source>
        <dbReference type="EMBL" id="GHG14327.1"/>
    </source>
</evidence>
<feature type="domain" description="HTH luxR-type" evidence="1">
    <location>
        <begin position="263"/>
        <end position="328"/>
    </location>
</feature>
<dbReference type="InterPro" id="IPR051797">
    <property type="entry name" value="TrmB-like"/>
</dbReference>
<dbReference type="Proteomes" id="UP000649955">
    <property type="component" value="Unassembled WGS sequence"/>
</dbReference>
<dbReference type="InterPro" id="IPR000792">
    <property type="entry name" value="Tscrpt_reg_LuxR_C"/>
</dbReference>
<gene>
    <name evidence="2" type="ORF">GCM10017567_35110</name>
</gene>
<dbReference type="Gene3D" id="1.10.10.10">
    <property type="entry name" value="Winged helix-like DNA-binding domain superfamily/Winged helix DNA-binding domain"/>
    <property type="match status" value="2"/>
</dbReference>
<comment type="caution">
    <text evidence="2">The sequence shown here is derived from an EMBL/GenBank/DDBJ whole genome shotgun (WGS) entry which is preliminary data.</text>
</comment>
<dbReference type="InterPro" id="IPR016032">
    <property type="entry name" value="Sig_transdc_resp-reg_C-effctor"/>
</dbReference>
<protein>
    <recommendedName>
        <fullName evidence="1">HTH luxR-type domain-containing protein</fullName>
    </recommendedName>
</protein>
<dbReference type="SMART" id="SM00421">
    <property type="entry name" value="HTH_LUXR"/>
    <property type="match status" value="1"/>
</dbReference>
<dbReference type="PANTHER" id="PTHR34293">
    <property type="entry name" value="HTH-TYPE TRANSCRIPTIONAL REGULATOR TRMBL2"/>
    <property type="match status" value="1"/>
</dbReference>
<sequence length="330" mass="36885">MGATLLRKDIGLSRVDFDVYRFVASHLRCTMNDAADAIDEPGEIVRRSLRRLSEMGLVVGEEESEIQISPGGPELVFEILQEQIEHEYLNRRRAAADLRQDLTRILGECLLSDSPASGPPIEEFSTRKAAQVKLLELASHAREEVLRMWTHVPESMSRVADDEMVIGRAVRRGIGVRIICPTAFAGREVTQRLATVNGATVRTVVDPPIELHVFDRRVAVIVATTPRETVTTSFLVRGQPLTRVLHSVFETWWIHGQETCAVTDEQQTDLTGEDQALLQLLAKGVKDENAARQLGCSVRTVRRKVSELLDKLDSVSRFQAGVHAAHRQWV</sequence>
<dbReference type="InterPro" id="IPR036388">
    <property type="entry name" value="WH-like_DNA-bd_sf"/>
</dbReference>